<comment type="caution">
    <text evidence="8">The sequence shown here is derived from an EMBL/GenBank/DDBJ whole genome shotgun (WGS) entry which is preliminary data.</text>
</comment>
<evidence type="ECO:0000256" key="2">
    <source>
        <dbReference type="ARBA" id="ARBA00001946"/>
    </source>
</evidence>
<evidence type="ECO:0000313" key="8">
    <source>
        <dbReference type="EMBL" id="CAG9329160.1"/>
    </source>
</evidence>
<dbReference type="Proteomes" id="UP001162131">
    <property type="component" value="Unassembled WGS sequence"/>
</dbReference>
<evidence type="ECO:0000256" key="6">
    <source>
        <dbReference type="ARBA" id="ARBA00039080"/>
    </source>
</evidence>
<dbReference type="Gene3D" id="3.90.550.10">
    <property type="entry name" value="Spore Coat Polysaccharide Biosynthesis Protein SpsA, Chain A"/>
    <property type="match status" value="1"/>
</dbReference>
<evidence type="ECO:0000313" key="9">
    <source>
        <dbReference type="Proteomes" id="UP001162131"/>
    </source>
</evidence>
<comment type="cofactor">
    <cofactor evidence="1">
        <name>Mn(2+)</name>
        <dbReference type="ChEBI" id="CHEBI:29035"/>
    </cofactor>
</comment>
<dbReference type="EC" id="2.7.7.64" evidence="6"/>
<comment type="similarity">
    <text evidence="5">Belongs to the USP family.</text>
</comment>
<dbReference type="InterPro" id="IPR039741">
    <property type="entry name" value="UDP-sugar_pyrophosphorylase"/>
</dbReference>
<dbReference type="GO" id="GO:0006048">
    <property type="term" value="P:UDP-N-acetylglucosamine biosynthetic process"/>
    <property type="evidence" value="ECO:0007669"/>
    <property type="project" value="TreeGrafter"/>
</dbReference>
<dbReference type="Pfam" id="PF01704">
    <property type="entry name" value="UDPGP"/>
    <property type="match status" value="1"/>
</dbReference>
<keyword evidence="9" id="KW-1185">Reference proteome</keyword>
<organism evidence="8 9">
    <name type="scientific">Blepharisma stoltei</name>
    <dbReference type="NCBI Taxonomy" id="1481888"/>
    <lineage>
        <taxon>Eukaryota</taxon>
        <taxon>Sar</taxon>
        <taxon>Alveolata</taxon>
        <taxon>Ciliophora</taxon>
        <taxon>Postciliodesmatophora</taxon>
        <taxon>Heterotrichea</taxon>
        <taxon>Heterotrichida</taxon>
        <taxon>Blepharismidae</taxon>
        <taxon>Blepharisma</taxon>
    </lineage>
</organism>
<evidence type="ECO:0000256" key="4">
    <source>
        <dbReference type="ARBA" id="ARBA00022695"/>
    </source>
</evidence>
<name>A0AAU9JS22_9CILI</name>
<accession>A0AAU9JS22</accession>
<gene>
    <name evidence="8" type="ORF">BSTOLATCC_MIC47989</name>
</gene>
<dbReference type="InterPro" id="IPR029044">
    <property type="entry name" value="Nucleotide-diphossugar_trans"/>
</dbReference>
<sequence length="570" mass="63570">MESLSAQEVVALMADPDYNQSHLFPEGQDQHTRDLLVEDLKYFDKNYPGGIKSYISRARKLLQDSANSVNIFEGWTPKIPHGVSVNPETNLDQFVALENEGISELGKCAFVLVAGGLGERLGYSSIKVGLPVELVTETCFLQLYIESILALQDRSGTILPLAIMTSEDTHSRTLQLLEEHNYFGMSRDQLTLMRQEKVPALIDNEARFAVEHGRVSGKPHGHGDVHILLYQYGLPQKWLSEGKKWMVILQDTNPLVFKALPSFLGVSKVNNYAMNFATIPRMPKESLGAIMTLEKEGQIQTLNVEYNIVDTLIKGSGMNAKGDVSNEELGIGTPESAKLSPFPGNTNTLLFSLQDYLDALNRTGGAMTEFVNPKYADATKTVFKAPTRLECLMQDFSKMYTQESIIGFTQFERWISFTAVKNNLQEAAAKSAQNLDPWCAGSGECEYFNANIKLLRLCGASIDDATTDTFFAGIRYRLPAKIIIQPSFACSFVELRQKVKGSWSISNRSVLVLEGKETLIEDLKLDGSLVVGQNAHYHRITKDDGIVPVYVPSEPRDPEYLRIRGFKLRK</sequence>
<dbReference type="PANTHER" id="PTHR11952:SF9">
    <property type="entry name" value="UDP-SUGAR PYROPHOSPHORYLASE"/>
    <property type="match status" value="1"/>
</dbReference>
<protein>
    <recommendedName>
        <fullName evidence="6">UTP-monosaccharide-1-phosphate uridylyltransferase</fullName>
        <ecNumber evidence="6">2.7.7.64</ecNumber>
    </recommendedName>
</protein>
<dbReference type="GO" id="GO:0051748">
    <property type="term" value="F:UTP-monosaccharide-1-phosphate uridylyltransferase activity"/>
    <property type="evidence" value="ECO:0007669"/>
    <property type="project" value="UniProtKB-EC"/>
</dbReference>
<dbReference type="PANTHER" id="PTHR11952">
    <property type="entry name" value="UDP- GLUCOSE PYROPHOSPHORYLASE"/>
    <property type="match status" value="1"/>
</dbReference>
<dbReference type="GO" id="GO:0003977">
    <property type="term" value="F:UDP-N-acetylglucosamine diphosphorylase activity"/>
    <property type="evidence" value="ECO:0007669"/>
    <property type="project" value="TreeGrafter"/>
</dbReference>
<proteinExistence type="inferred from homology"/>
<keyword evidence="4" id="KW-0548">Nucleotidyltransferase</keyword>
<evidence type="ECO:0000256" key="7">
    <source>
        <dbReference type="ARBA" id="ARBA00048259"/>
    </source>
</evidence>
<keyword evidence="3" id="KW-0808">Transferase</keyword>
<evidence type="ECO:0000256" key="1">
    <source>
        <dbReference type="ARBA" id="ARBA00001936"/>
    </source>
</evidence>
<comment type="catalytic activity">
    <reaction evidence="7">
        <text>a monosaccharide 1-phosphate + UTP + H(+) = a UDP-monosaccharide + diphosphate</text>
        <dbReference type="Rhea" id="RHEA:13205"/>
        <dbReference type="ChEBI" id="CHEBI:15378"/>
        <dbReference type="ChEBI" id="CHEBI:33019"/>
        <dbReference type="ChEBI" id="CHEBI:46398"/>
        <dbReference type="ChEBI" id="CHEBI:140358"/>
        <dbReference type="ChEBI" id="CHEBI:140359"/>
        <dbReference type="EC" id="2.7.7.64"/>
    </reaction>
</comment>
<evidence type="ECO:0000256" key="5">
    <source>
        <dbReference type="ARBA" id="ARBA00038047"/>
    </source>
</evidence>
<dbReference type="InterPro" id="IPR002618">
    <property type="entry name" value="UDPGP_fam"/>
</dbReference>
<dbReference type="AlphaFoldDB" id="A0AAU9JS22"/>
<reference evidence="8" key="1">
    <citation type="submission" date="2021-09" db="EMBL/GenBank/DDBJ databases">
        <authorList>
            <consortium name="AG Swart"/>
            <person name="Singh M."/>
            <person name="Singh A."/>
            <person name="Seah K."/>
            <person name="Emmerich C."/>
        </authorList>
    </citation>
    <scope>NUCLEOTIDE SEQUENCE</scope>
    <source>
        <strain evidence="8">ATCC30299</strain>
    </source>
</reference>
<dbReference type="SUPFAM" id="SSF53448">
    <property type="entry name" value="Nucleotide-diphospho-sugar transferases"/>
    <property type="match status" value="1"/>
</dbReference>
<comment type="cofactor">
    <cofactor evidence="2">
        <name>Mg(2+)</name>
        <dbReference type="ChEBI" id="CHEBI:18420"/>
    </cofactor>
</comment>
<dbReference type="Gene3D" id="2.160.10.30">
    <property type="match status" value="1"/>
</dbReference>
<dbReference type="EMBL" id="CAJZBQ010000047">
    <property type="protein sequence ID" value="CAG9329160.1"/>
    <property type="molecule type" value="Genomic_DNA"/>
</dbReference>
<evidence type="ECO:0000256" key="3">
    <source>
        <dbReference type="ARBA" id="ARBA00022679"/>
    </source>
</evidence>